<dbReference type="AlphaFoldDB" id="A0A395IB19"/>
<sequence length="359" mass="39261">MSAATSGKGSLPHQMRTAAEPRQNRLYNVRLSHIEQASPCVRLLQLTLPPEVQNPEDNCQESDQETQPQPLTFLPGQWLDVHIPSISNAGGFSITSTPADAQVLPPLIEAAVEAIANDEPGLPPPNPGGRPPYVELAVREAPSNPASAWLWKPADEILGSELSIRVGGSFVWPPSGVRLDAIRNVVFVAGGVGINPLISMLSHLNNDDEATTTLRHPSFKIHFLYSTKLPEGATTTAATSTESLESVLGQILFLSRLRQIVSIQSQLRRLRITLDLFITNLDDDKSSPLLKHPFDDMRIHGRRINPQDLRAATSKDDGESEPSETVCYVCGPPGMTDDMVKGLDGLLGSSERVFYEKWW</sequence>
<dbReference type="CDD" id="cd00322">
    <property type="entry name" value="FNR_like"/>
    <property type="match status" value="1"/>
</dbReference>
<dbReference type="SUPFAM" id="SSF52343">
    <property type="entry name" value="Ferredoxin reductase-like, C-terminal NADP-linked domain"/>
    <property type="match status" value="1"/>
</dbReference>
<evidence type="ECO:0000313" key="6">
    <source>
        <dbReference type="Proteomes" id="UP000248961"/>
    </source>
</evidence>
<evidence type="ECO:0000256" key="2">
    <source>
        <dbReference type="ARBA" id="ARBA00023027"/>
    </source>
</evidence>
<dbReference type="InterPro" id="IPR039261">
    <property type="entry name" value="FNR_nucleotide-bd"/>
</dbReference>
<dbReference type="OrthoDB" id="436496at2759"/>
<reference evidence="5 6" key="1">
    <citation type="submission" date="2018-02" db="EMBL/GenBank/DDBJ databases">
        <title>The genomes of Aspergillus section Nigri reveals drivers in fungal speciation.</title>
        <authorList>
            <consortium name="DOE Joint Genome Institute"/>
            <person name="Vesth T.C."/>
            <person name="Nybo J."/>
            <person name="Theobald S."/>
            <person name="Brandl J."/>
            <person name="Frisvad J.C."/>
            <person name="Nielsen K.F."/>
            <person name="Lyhne E.K."/>
            <person name="Kogle M.E."/>
            <person name="Kuo A."/>
            <person name="Riley R."/>
            <person name="Clum A."/>
            <person name="Nolan M."/>
            <person name="Lipzen A."/>
            <person name="Salamov A."/>
            <person name="Henrissat B."/>
            <person name="Wiebenga A."/>
            <person name="De vries R.P."/>
            <person name="Grigoriev I.V."/>
            <person name="Mortensen U.H."/>
            <person name="Andersen M.R."/>
            <person name="Baker S.E."/>
        </authorList>
    </citation>
    <scope>NUCLEOTIDE SEQUENCE [LARGE SCALE GENOMIC DNA]</scope>
    <source>
        <strain evidence="5 6">CBS 101889</strain>
    </source>
</reference>
<feature type="region of interest" description="Disordered" evidence="3">
    <location>
        <begin position="52"/>
        <end position="71"/>
    </location>
</feature>
<keyword evidence="1" id="KW-0560">Oxidoreductase</keyword>
<dbReference type="STRING" id="1450537.A0A395IB19"/>
<dbReference type="Gene3D" id="3.40.50.80">
    <property type="entry name" value="Nucleotide-binding domain of ferredoxin-NADP reductase (FNR) module"/>
    <property type="match status" value="1"/>
</dbReference>
<dbReference type="EMBL" id="KZ824267">
    <property type="protein sequence ID" value="RAL17165.1"/>
    <property type="molecule type" value="Genomic_DNA"/>
</dbReference>
<name>A0A395IB19_ASPHC</name>
<evidence type="ECO:0000256" key="1">
    <source>
        <dbReference type="ARBA" id="ARBA00023002"/>
    </source>
</evidence>
<dbReference type="VEuPathDB" id="FungiDB:BO97DRAFT_333591"/>
<dbReference type="Proteomes" id="UP000248961">
    <property type="component" value="Unassembled WGS sequence"/>
</dbReference>
<proteinExistence type="predicted"/>
<evidence type="ECO:0000256" key="3">
    <source>
        <dbReference type="SAM" id="MobiDB-lite"/>
    </source>
</evidence>
<dbReference type="PROSITE" id="PS51384">
    <property type="entry name" value="FAD_FR"/>
    <property type="match status" value="1"/>
</dbReference>
<dbReference type="InterPro" id="IPR052128">
    <property type="entry name" value="Oxidoreductase_NAD-binding"/>
</dbReference>
<keyword evidence="6" id="KW-1185">Reference proteome</keyword>
<dbReference type="PANTHER" id="PTHR46505:SF1">
    <property type="entry name" value="OXIDOREDUCTASE NAD-BINDING DOMAIN-CONTAINING PROTEIN 1"/>
    <property type="match status" value="1"/>
</dbReference>
<keyword evidence="2" id="KW-0520">NAD</keyword>
<feature type="region of interest" description="Disordered" evidence="3">
    <location>
        <begin position="1"/>
        <end position="22"/>
    </location>
</feature>
<dbReference type="PANTHER" id="PTHR46505">
    <property type="entry name" value="OXIDOREDUCTASE NAD-BINDING DOMAIN-CONTAINING PROTEIN 1"/>
    <property type="match status" value="1"/>
</dbReference>
<evidence type="ECO:0000313" key="5">
    <source>
        <dbReference type="EMBL" id="RAL17165.1"/>
    </source>
</evidence>
<dbReference type="RefSeq" id="XP_025556319.1">
    <property type="nucleotide sequence ID" value="XM_025691369.1"/>
</dbReference>
<accession>A0A395IB19</accession>
<evidence type="ECO:0000259" key="4">
    <source>
        <dbReference type="PROSITE" id="PS51384"/>
    </source>
</evidence>
<dbReference type="GO" id="GO:0016491">
    <property type="term" value="F:oxidoreductase activity"/>
    <property type="evidence" value="ECO:0007669"/>
    <property type="project" value="UniProtKB-KW"/>
</dbReference>
<dbReference type="GeneID" id="37195658"/>
<feature type="domain" description="FAD-binding FR-type" evidence="4">
    <location>
        <begin position="24"/>
        <end position="180"/>
    </location>
</feature>
<dbReference type="InterPro" id="IPR017927">
    <property type="entry name" value="FAD-bd_FR_type"/>
</dbReference>
<organism evidence="5 6">
    <name type="scientific">Aspergillus homomorphus (strain CBS 101889)</name>
    <dbReference type="NCBI Taxonomy" id="1450537"/>
    <lineage>
        <taxon>Eukaryota</taxon>
        <taxon>Fungi</taxon>
        <taxon>Dikarya</taxon>
        <taxon>Ascomycota</taxon>
        <taxon>Pezizomycotina</taxon>
        <taxon>Eurotiomycetes</taxon>
        <taxon>Eurotiomycetidae</taxon>
        <taxon>Eurotiales</taxon>
        <taxon>Aspergillaceae</taxon>
        <taxon>Aspergillus</taxon>
        <taxon>Aspergillus subgen. Circumdati</taxon>
    </lineage>
</organism>
<gene>
    <name evidence="5" type="ORF">BO97DRAFT_333591</name>
</gene>
<dbReference type="GO" id="GO:0005739">
    <property type="term" value="C:mitochondrion"/>
    <property type="evidence" value="ECO:0007669"/>
    <property type="project" value="TreeGrafter"/>
</dbReference>
<protein>
    <recommendedName>
        <fullName evidence="4">FAD-binding FR-type domain-containing protein</fullName>
    </recommendedName>
</protein>